<dbReference type="AlphaFoldDB" id="A0A6H5ITJ2"/>
<reference evidence="1 2" key="1">
    <citation type="submission" date="2020-02" db="EMBL/GenBank/DDBJ databases">
        <authorList>
            <person name="Ferguson B K."/>
        </authorList>
    </citation>
    <scope>NUCLEOTIDE SEQUENCE [LARGE SCALE GENOMIC DNA]</scope>
</reference>
<name>A0A6H5ITJ2_9HYME</name>
<accession>A0A6H5ITJ2</accession>
<protein>
    <submittedName>
        <fullName evidence="1">Uncharacterized protein</fullName>
    </submittedName>
</protein>
<sequence length="77" mass="8766">MGGSNNRVHAGIFITSAELYSCQFNEAQNDTTDDAPKRHHYLPAATLRSSMCRVSLRRHFIYMLELNFKTCNARGTE</sequence>
<gene>
    <name evidence="1" type="ORF">TBRA_LOCUS10937</name>
</gene>
<evidence type="ECO:0000313" key="1">
    <source>
        <dbReference type="EMBL" id="CAB0039182.1"/>
    </source>
</evidence>
<feature type="non-terminal residue" evidence="1">
    <location>
        <position position="77"/>
    </location>
</feature>
<evidence type="ECO:0000313" key="2">
    <source>
        <dbReference type="Proteomes" id="UP000479190"/>
    </source>
</evidence>
<proteinExistence type="predicted"/>
<dbReference type="Proteomes" id="UP000479190">
    <property type="component" value="Unassembled WGS sequence"/>
</dbReference>
<organism evidence="1 2">
    <name type="scientific">Trichogramma brassicae</name>
    <dbReference type="NCBI Taxonomy" id="86971"/>
    <lineage>
        <taxon>Eukaryota</taxon>
        <taxon>Metazoa</taxon>
        <taxon>Ecdysozoa</taxon>
        <taxon>Arthropoda</taxon>
        <taxon>Hexapoda</taxon>
        <taxon>Insecta</taxon>
        <taxon>Pterygota</taxon>
        <taxon>Neoptera</taxon>
        <taxon>Endopterygota</taxon>
        <taxon>Hymenoptera</taxon>
        <taxon>Apocrita</taxon>
        <taxon>Proctotrupomorpha</taxon>
        <taxon>Chalcidoidea</taxon>
        <taxon>Trichogrammatidae</taxon>
        <taxon>Trichogramma</taxon>
    </lineage>
</organism>
<dbReference type="EMBL" id="CADCXV010000943">
    <property type="protein sequence ID" value="CAB0039182.1"/>
    <property type="molecule type" value="Genomic_DNA"/>
</dbReference>
<keyword evidence="2" id="KW-1185">Reference proteome</keyword>